<dbReference type="AlphaFoldDB" id="A0A4Z2F8U7"/>
<keyword evidence="3" id="KW-1185">Reference proteome</keyword>
<feature type="region of interest" description="Disordered" evidence="1">
    <location>
        <begin position="1"/>
        <end position="67"/>
    </location>
</feature>
<reference evidence="2 3" key="1">
    <citation type="submission" date="2019-03" db="EMBL/GenBank/DDBJ databases">
        <title>First draft genome of Liparis tanakae, snailfish: a comprehensive survey of snailfish specific genes.</title>
        <authorList>
            <person name="Kim W."/>
            <person name="Song I."/>
            <person name="Jeong J.-H."/>
            <person name="Kim D."/>
            <person name="Kim S."/>
            <person name="Ryu S."/>
            <person name="Song J.Y."/>
            <person name="Lee S.K."/>
        </authorList>
    </citation>
    <scope>NUCLEOTIDE SEQUENCE [LARGE SCALE GENOMIC DNA]</scope>
    <source>
        <tissue evidence="2">Muscle</tissue>
    </source>
</reference>
<feature type="compositionally biased region" description="Low complexity" evidence="1">
    <location>
        <begin position="56"/>
        <end position="67"/>
    </location>
</feature>
<evidence type="ECO:0000256" key="1">
    <source>
        <dbReference type="SAM" id="MobiDB-lite"/>
    </source>
</evidence>
<evidence type="ECO:0000313" key="3">
    <source>
        <dbReference type="Proteomes" id="UP000314294"/>
    </source>
</evidence>
<name>A0A4Z2F8U7_9TELE</name>
<dbReference type="Proteomes" id="UP000314294">
    <property type="component" value="Unassembled WGS sequence"/>
</dbReference>
<proteinExistence type="predicted"/>
<evidence type="ECO:0000313" key="2">
    <source>
        <dbReference type="EMBL" id="TNN37251.1"/>
    </source>
</evidence>
<comment type="caution">
    <text evidence="2">The sequence shown here is derived from an EMBL/GenBank/DDBJ whole genome shotgun (WGS) entry which is preliminary data.</text>
</comment>
<protein>
    <submittedName>
        <fullName evidence="2">Uncharacterized protein</fullName>
    </submittedName>
</protein>
<organism evidence="2 3">
    <name type="scientific">Liparis tanakae</name>
    <name type="common">Tanaka's snailfish</name>
    <dbReference type="NCBI Taxonomy" id="230148"/>
    <lineage>
        <taxon>Eukaryota</taxon>
        <taxon>Metazoa</taxon>
        <taxon>Chordata</taxon>
        <taxon>Craniata</taxon>
        <taxon>Vertebrata</taxon>
        <taxon>Euteleostomi</taxon>
        <taxon>Actinopterygii</taxon>
        <taxon>Neopterygii</taxon>
        <taxon>Teleostei</taxon>
        <taxon>Neoteleostei</taxon>
        <taxon>Acanthomorphata</taxon>
        <taxon>Eupercaria</taxon>
        <taxon>Perciformes</taxon>
        <taxon>Cottioidei</taxon>
        <taxon>Cottales</taxon>
        <taxon>Liparidae</taxon>
        <taxon>Liparis</taxon>
    </lineage>
</organism>
<gene>
    <name evidence="2" type="ORF">EYF80_052582</name>
</gene>
<accession>A0A4Z2F8U7</accession>
<dbReference type="EMBL" id="SRLO01001513">
    <property type="protein sequence ID" value="TNN37251.1"/>
    <property type="molecule type" value="Genomic_DNA"/>
</dbReference>
<feature type="compositionally biased region" description="Basic and acidic residues" evidence="1">
    <location>
        <begin position="35"/>
        <end position="51"/>
    </location>
</feature>
<sequence length="90" mass="9914">MKRWSEVGGQRSSVAKLQTGERSGGGARSAFGGDSPREDFVSRELNDRDEPNSDVGTRGRTTTTTTRGELHKMLWRCQICGWEGSPLRDG</sequence>